<accession>A0A1M4V9H5</accession>
<reference evidence="2 3" key="1">
    <citation type="submission" date="2016-11" db="EMBL/GenBank/DDBJ databases">
        <authorList>
            <person name="Jaros S."/>
            <person name="Januszkiewicz K."/>
            <person name="Wedrychowicz H."/>
        </authorList>
    </citation>
    <scope>NUCLEOTIDE SEQUENCE [LARGE SCALE GENOMIC DNA]</scope>
    <source>
        <strain evidence="2 3">DSM 44523</strain>
    </source>
</reference>
<proteinExistence type="predicted"/>
<feature type="coiled-coil region" evidence="1">
    <location>
        <begin position="386"/>
        <end position="441"/>
    </location>
</feature>
<dbReference type="EMBL" id="FQVN01000001">
    <property type="protein sequence ID" value="SHE65582.1"/>
    <property type="molecule type" value="Genomic_DNA"/>
</dbReference>
<evidence type="ECO:0000313" key="3">
    <source>
        <dbReference type="Proteomes" id="UP000184501"/>
    </source>
</evidence>
<sequence length="460" mass="50264">MFPQVLVRELARRLPGWRLSLLAPLGWERPVVTDGGLVAAPLGEYSPARVDGIASSAHLSVVAPTFPLGAELAHYYGGDRSVDGREFFSRGLGEGPEQDHPVLPTLVRVSEDVPAGLVAWCARQPLTAVRDRRSRDRLVAAGVGEEIAVVPNPAVLLGDLASPSVLVARVGHLRQLGELPDSEFLVVHVVSPVTPDLVAAVERVRDRLGAVEIVVLTTGVAHDELALPPAWRLIGTDLVVEDRLAVLDAARAVIAADEHVAAVSSALGQDWVLLDPTGEQRWPVLEFAGEDQVVTHPEEILSAAFAPPDAADRLASAQRVLKSHLDRIAQIAQDALAARGGDLERRMADLAGENHALRTAHRRLRERMLVERQALVDELATTWQEGERVAREADELREQLARLRAELAHERELHAALAARHRDALEQRAAVESELATLRQTKLLRWSEPLREVYGKIRRP</sequence>
<dbReference type="Proteomes" id="UP000184501">
    <property type="component" value="Unassembled WGS sequence"/>
</dbReference>
<keyword evidence="3" id="KW-1185">Reference proteome</keyword>
<gene>
    <name evidence="2" type="ORF">SAMN05444320_101690</name>
</gene>
<dbReference type="STRING" id="2017.SAMN05444320_101690"/>
<evidence type="ECO:0000313" key="2">
    <source>
        <dbReference type="EMBL" id="SHE65582.1"/>
    </source>
</evidence>
<keyword evidence="1" id="KW-0175">Coiled coil</keyword>
<organism evidence="2 3">
    <name type="scientific">Streptoalloteichus hindustanus</name>
    <dbReference type="NCBI Taxonomy" id="2017"/>
    <lineage>
        <taxon>Bacteria</taxon>
        <taxon>Bacillati</taxon>
        <taxon>Actinomycetota</taxon>
        <taxon>Actinomycetes</taxon>
        <taxon>Pseudonocardiales</taxon>
        <taxon>Pseudonocardiaceae</taxon>
        <taxon>Streptoalloteichus</taxon>
    </lineage>
</organism>
<dbReference type="AlphaFoldDB" id="A0A1M4V9H5"/>
<protein>
    <submittedName>
        <fullName evidence="2">Uncharacterized protein</fullName>
    </submittedName>
</protein>
<name>A0A1M4V9H5_STRHI</name>
<evidence type="ECO:0000256" key="1">
    <source>
        <dbReference type="SAM" id="Coils"/>
    </source>
</evidence>